<proteinExistence type="predicted"/>
<evidence type="ECO:0000313" key="2">
    <source>
        <dbReference type="EMBL" id="MFC5447790.1"/>
    </source>
</evidence>
<dbReference type="EMBL" id="JBHSMJ010000009">
    <property type="protein sequence ID" value="MFC5447790.1"/>
    <property type="molecule type" value="Genomic_DNA"/>
</dbReference>
<protein>
    <recommendedName>
        <fullName evidence="4">YfhD family protein</fullName>
    </recommendedName>
</protein>
<evidence type="ECO:0000256" key="1">
    <source>
        <dbReference type="SAM" id="MobiDB-lite"/>
    </source>
</evidence>
<name>A0ABW0K2Z3_9BACL</name>
<evidence type="ECO:0008006" key="4">
    <source>
        <dbReference type="Google" id="ProtNLM"/>
    </source>
</evidence>
<comment type="caution">
    <text evidence="2">The sequence shown here is derived from an EMBL/GenBank/DDBJ whole genome shotgun (WGS) entry which is preliminary data.</text>
</comment>
<dbReference type="Proteomes" id="UP001596044">
    <property type="component" value="Unassembled WGS sequence"/>
</dbReference>
<gene>
    <name evidence="2" type="ORF">ACFPOG_05935</name>
</gene>
<dbReference type="RefSeq" id="WP_270885972.1">
    <property type="nucleotide sequence ID" value="NZ_JAQFVF010000092.1"/>
</dbReference>
<reference evidence="3" key="1">
    <citation type="journal article" date="2019" name="Int. J. Syst. Evol. Microbiol.">
        <title>The Global Catalogue of Microorganisms (GCM) 10K type strain sequencing project: providing services to taxonomists for standard genome sequencing and annotation.</title>
        <authorList>
            <consortium name="The Broad Institute Genomics Platform"/>
            <consortium name="The Broad Institute Genome Sequencing Center for Infectious Disease"/>
            <person name="Wu L."/>
            <person name="Ma J."/>
        </authorList>
    </citation>
    <scope>NUCLEOTIDE SEQUENCE [LARGE SCALE GENOMIC DNA]</scope>
    <source>
        <strain evidence="3">KACC 11904</strain>
    </source>
</reference>
<accession>A0ABW0K2Z3</accession>
<keyword evidence="3" id="KW-1185">Reference proteome</keyword>
<evidence type="ECO:0000313" key="3">
    <source>
        <dbReference type="Proteomes" id="UP001596044"/>
    </source>
</evidence>
<organism evidence="2 3">
    <name type="scientific">Paenibacillus aestuarii</name>
    <dbReference type="NCBI Taxonomy" id="516965"/>
    <lineage>
        <taxon>Bacteria</taxon>
        <taxon>Bacillati</taxon>
        <taxon>Bacillota</taxon>
        <taxon>Bacilli</taxon>
        <taxon>Bacillales</taxon>
        <taxon>Paenibacillaceae</taxon>
        <taxon>Paenibacillus</taxon>
    </lineage>
</organism>
<sequence>MEADELEVVANDTIVANGLDIEEDEEEYDHHESFKRGIRKAER</sequence>
<feature type="region of interest" description="Disordered" evidence="1">
    <location>
        <begin position="20"/>
        <end position="43"/>
    </location>
</feature>
<feature type="compositionally biased region" description="Basic and acidic residues" evidence="1">
    <location>
        <begin position="28"/>
        <end position="43"/>
    </location>
</feature>